<feature type="region of interest" description="Disordered" evidence="1">
    <location>
        <begin position="269"/>
        <end position="300"/>
    </location>
</feature>
<dbReference type="PANTHER" id="PTHR31099:SF28">
    <property type="entry name" value="F5J5.12"/>
    <property type="match status" value="1"/>
</dbReference>
<feature type="compositionally biased region" description="Low complexity" evidence="1">
    <location>
        <begin position="291"/>
        <end position="300"/>
    </location>
</feature>
<organism evidence="2 3">
    <name type="scientific">Sesamum alatum</name>
    <dbReference type="NCBI Taxonomy" id="300844"/>
    <lineage>
        <taxon>Eukaryota</taxon>
        <taxon>Viridiplantae</taxon>
        <taxon>Streptophyta</taxon>
        <taxon>Embryophyta</taxon>
        <taxon>Tracheophyta</taxon>
        <taxon>Spermatophyta</taxon>
        <taxon>Magnoliopsida</taxon>
        <taxon>eudicotyledons</taxon>
        <taxon>Gunneridae</taxon>
        <taxon>Pentapetalae</taxon>
        <taxon>asterids</taxon>
        <taxon>lamiids</taxon>
        <taxon>Lamiales</taxon>
        <taxon>Pedaliaceae</taxon>
        <taxon>Sesamum</taxon>
    </lineage>
</organism>
<proteinExistence type="predicted"/>
<feature type="compositionally biased region" description="Polar residues" evidence="1">
    <location>
        <begin position="269"/>
        <end position="278"/>
    </location>
</feature>
<name>A0AAE2CJ33_9LAMI</name>
<dbReference type="AlphaFoldDB" id="A0AAE2CJ33"/>
<accession>A0AAE2CJ33</accession>
<reference evidence="2" key="2">
    <citation type="journal article" date="2024" name="Plant">
        <title>Genomic evolution and insights into agronomic trait innovations of Sesamum species.</title>
        <authorList>
            <person name="Miao H."/>
            <person name="Wang L."/>
            <person name="Qu L."/>
            <person name="Liu H."/>
            <person name="Sun Y."/>
            <person name="Le M."/>
            <person name="Wang Q."/>
            <person name="Wei S."/>
            <person name="Zheng Y."/>
            <person name="Lin W."/>
            <person name="Duan Y."/>
            <person name="Cao H."/>
            <person name="Xiong S."/>
            <person name="Wang X."/>
            <person name="Wei L."/>
            <person name="Li C."/>
            <person name="Ma Q."/>
            <person name="Ju M."/>
            <person name="Zhao R."/>
            <person name="Li G."/>
            <person name="Mu C."/>
            <person name="Tian Q."/>
            <person name="Mei H."/>
            <person name="Zhang T."/>
            <person name="Gao T."/>
            <person name="Zhang H."/>
        </authorList>
    </citation>
    <scope>NUCLEOTIDE SEQUENCE</scope>
    <source>
        <strain evidence="2">3651</strain>
    </source>
</reference>
<gene>
    <name evidence="2" type="ORF">Salat_1594400</name>
</gene>
<reference evidence="2" key="1">
    <citation type="submission" date="2020-06" db="EMBL/GenBank/DDBJ databases">
        <authorList>
            <person name="Li T."/>
            <person name="Hu X."/>
            <person name="Zhang T."/>
            <person name="Song X."/>
            <person name="Zhang H."/>
            <person name="Dai N."/>
            <person name="Sheng W."/>
            <person name="Hou X."/>
            <person name="Wei L."/>
        </authorList>
    </citation>
    <scope>NUCLEOTIDE SEQUENCE</scope>
    <source>
        <strain evidence="2">3651</strain>
        <tissue evidence="2">Leaf</tissue>
    </source>
</reference>
<evidence type="ECO:0000313" key="2">
    <source>
        <dbReference type="EMBL" id="KAK4424010.1"/>
    </source>
</evidence>
<comment type="caution">
    <text evidence="2">The sequence shown here is derived from an EMBL/GenBank/DDBJ whole genome shotgun (WGS) entry which is preliminary data.</text>
</comment>
<protein>
    <submittedName>
        <fullName evidence="2">Uncharacterized protein</fullName>
    </submittedName>
</protein>
<evidence type="ECO:0000313" key="3">
    <source>
        <dbReference type="Proteomes" id="UP001293254"/>
    </source>
</evidence>
<keyword evidence="3" id="KW-1185">Reference proteome</keyword>
<dbReference type="EMBL" id="JACGWO010000006">
    <property type="protein sequence ID" value="KAK4424010.1"/>
    <property type="molecule type" value="Genomic_DNA"/>
</dbReference>
<dbReference type="PANTHER" id="PTHR31099">
    <property type="entry name" value="OS06G0165300 PROTEIN"/>
    <property type="match status" value="1"/>
</dbReference>
<evidence type="ECO:0000256" key="1">
    <source>
        <dbReference type="SAM" id="MobiDB-lite"/>
    </source>
</evidence>
<dbReference type="Proteomes" id="UP001293254">
    <property type="component" value="Unassembled WGS sequence"/>
</dbReference>
<sequence length="310" mass="34179">MPRHTRVSSSSETASPVSVMASSKAMAVISGTPTTMTEESIRKLVAQIALPATYDWVFPSTSMAASNPPPGFLTVYSAQLLSGLKFPLPFLMVEIFNLLGIPPSQLLPNSYRLVVGFLLCSQLYGFSPSVENFLGVLAPKVTTGECFFYLSPRPGLTFLREKPSSHGAWKSHFFFVRKPEWNVPTAWAWSLNALPPLNLGHIKRVMKEAGLVDHEFNATKILEEELLIVAGLHPAPDRYEGPLDRLTRFRIMMNRASVCKFISNNVPAMPSHSGTRSAPSTPSDLPPELTPTPTTTLPHPLWCPVLRKPR</sequence>